<name>A0A117NIH5_PICGL</name>
<gene>
    <name evidence="1" type="ORF">ABT39_MTgene3215</name>
</gene>
<dbReference type="AlphaFoldDB" id="A0A117NIH5"/>
<proteinExistence type="predicted"/>
<comment type="caution">
    <text evidence="1">The sequence shown here is derived from an EMBL/GenBank/DDBJ whole genome shotgun (WGS) entry which is preliminary data.</text>
</comment>
<reference evidence="1" key="1">
    <citation type="journal article" date="2015" name="Genome Biol. Evol.">
        <title>Organellar Genomes of White Spruce (Picea glauca): Assembly and Annotation.</title>
        <authorList>
            <person name="Jackman S.D."/>
            <person name="Warren R.L."/>
            <person name="Gibb E.A."/>
            <person name="Vandervalk B.P."/>
            <person name="Mohamadi H."/>
            <person name="Chu J."/>
            <person name="Raymond A."/>
            <person name="Pleasance S."/>
            <person name="Coope R."/>
            <person name="Wildung M.R."/>
            <person name="Ritland C.E."/>
            <person name="Bousquet J."/>
            <person name="Jones S.J."/>
            <person name="Bohlmann J."/>
            <person name="Birol I."/>
        </authorList>
    </citation>
    <scope>NUCLEOTIDE SEQUENCE [LARGE SCALE GENOMIC DNA]</scope>
    <source>
        <tissue evidence="1">Flushing bud</tissue>
    </source>
</reference>
<dbReference type="EMBL" id="LKAM01000002">
    <property type="protein sequence ID" value="KUM49987.1"/>
    <property type="molecule type" value="Genomic_DNA"/>
</dbReference>
<organism evidence="1">
    <name type="scientific">Picea glauca</name>
    <name type="common">White spruce</name>
    <name type="synonym">Pinus glauca</name>
    <dbReference type="NCBI Taxonomy" id="3330"/>
    <lineage>
        <taxon>Eukaryota</taxon>
        <taxon>Viridiplantae</taxon>
        <taxon>Streptophyta</taxon>
        <taxon>Embryophyta</taxon>
        <taxon>Tracheophyta</taxon>
        <taxon>Spermatophyta</taxon>
        <taxon>Pinopsida</taxon>
        <taxon>Pinidae</taxon>
        <taxon>Conifers I</taxon>
        <taxon>Pinales</taxon>
        <taxon>Pinaceae</taxon>
        <taxon>Picea</taxon>
    </lineage>
</organism>
<evidence type="ECO:0000313" key="1">
    <source>
        <dbReference type="EMBL" id="KUM49987.1"/>
    </source>
</evidence>
<sequence>MVVVMMMYGGDMMHVCCDDGCIVSRYIVYRY</sequence>
<geneLocation type="mitochondrion" evidence="1"/>
<accession>A0A117NIH5</accession>
<keyword evidence="1" id="KW-0496">Mitochondrion</keyword>
<protein>
    <submittedName>
        <fullName evidence="1">Uncharacterized protein</fullName>
    </submittedName>
</protein>